<accession>A0A1C3X5M7</accession>
<dbReference type="EMBL" id="FMAF01000025">
    <property type="protein sequence ID" value="SCB47563.1"/>
    <property type="molecule type" value="Genomic_DNA"/>
</dbReference>
<dbReference type="Proteomes" id="UP000199205">
    <property type="component" value="Unassembled WGS sequence"/>
</dbReference>
<dbReference type="AlphaFoldDB" id="A0A1C3X5M7"/>
<name>A0A1C3X5M7_9HYPH</name>
<evidence type="ECO:0000313" key="1">
    <source>
        <dbReference type="EMBL" id="SCB47563.1"/>
    </source>
</evidence>
<gene>
    <name evidence="1" type="ORF">GA0061101_12590</name>
</gene>
<proteinExistence type="predicted"/>
<organism evidence="1 2">
    <name type="scientific">Rhizobium lusitanum</name>
    <dbReference type="NCBI Taxonomy" id="293958"/>
    <lineage>
        <taxon>Bacteria</taxon>
        <taxon>Pseudomonadati</taxon>
        <taxon>Pseudomonadota</taxon>
        <taxon>Alphaproteobacteria</taxon>
        <taxon>Hyphomicrobiales</taxon>
        <taxon>Rhizobiaceae</taxon>
        <taxon>Rhizobium/Agrobacterium group</taxon>
        <taxon>Rhizobium</taxon>
    </lineage>
</organism>
<sequence length="49" mass="5449">MQTAIIGPRTFAVTRLIDDLARMFNSHLRLWLGLSFSSPTPGNILPPIL</sequence>
<reference evidence="2" key="1">
    <citation type="submission" date="2016-08" db="EMBL/GenBank/DDBJ databases">
        <authorList>
            <person name="Varghese N."/>
            <person name="Submissions Spin"/>
        </authorList>
    </citation>
    <scope>NUCLEOTIDE SEQUENCE [LARGE SCALE GENOMIC DNA]</scope>
    <source>
        <strain evidence="2">P1-7</strain>
    </source>
</reference>
<evidence type="ECO:0000313" key="2">
    <source>
        <dbReference type="Proteomes" id="UP000199205"/>
    </source>
</evidence>
<protein>
    <submittedName>
        <fullName evidence="1">Uncharacterized protein</fullName>
    </submittedName>
</protein>